<gene>
    <name evidence="2" type="ORF">SAMN04487924_11110</name>
    <name evidence="3" type="ORF">SAMN05216250_10265</name>
</gene>
<protein>
    <submittedName>
        <fullName evidence="2">Putative glycoside hydrolase Family 18, chitinase_18</fullName>
    </submittedName>
</protein>
<keyword evidence="1" id="KW-0732">Signal</keyword>
<keyword evidence="2" id="KW-0378">Hydrolase</keyword>
<dbReference type="EMBL" id="FOUM01000002">
    <property type="protein sequence ID" value="SFM26157.1"/>
    <property type="molecule type" value="Genomic_DNA"/>
</dbReference>
<organism evidence="2 4">
    <name type="scientific">Bacteroides xylanisolvens</name>
    <dbReference type="NCBI Taxonomy" id="371601"/>
    <lineage>
        <taxon>Bacteria</taxon>
        <taxon>Pseudomonadati</taxon>
        <taxon>Bacteroidota</taxon>
        <taxon>Bacteroidia</taxon>
        <taxon>Bacteroidales</taxon>
        <taxon>Bacteroidaceae</taxon>
        <taxon>Bacteroides</taxon>
    </lineage>
</organism>
<sequence length="300" mass="32928">MKYKSIFKLCLLTIFLSVAAVGCDDWTEMEIHDSQVNGFKEQNPQEYAAYTQNLRAYKATKHAVVYARLDNAPEVSTGEKDFLRALPDSIDIVTMRNADRLSEYDREDMKLVREDYGTKVLYYIDCTAKDKLNTSITSAVEAVRTGTFDGIALGSEGSAVDVSALKPLLDALGQTPCLLVFEGTPSLLPEAQRSLFNYFVLDISGASDEYDIETSVFYATGYGKAAPDRLLLAVTPDGTLTDYNGVTRNAIAGAAYSALNMETPLGGIAIYNISADYYDTDIIYKQTRGGIQFLNPASVH</sequence>
<feature type="signal peptide" evidence="1">
    <location>
        <begin position="1"/>
        <end position="19"/>
    </location>
</feature>
<proteinExistence type="predicted"/>
<name>A0A174FWH7_9BACE</name>
<accession>A0A174FWH7</accession>
<dbReference type="AlphaFoldDB" id="A0A174FWH7"/>
<dbReference type="EMBL" id="FNRP01000011">
    <property type="protein sequence ID" value="SEA69895.1"/>
    <property type="molecule type" value="Genomic_DNA"/>
</dbReference>
<evidence type="ECO:0000313" key="2">
    <source>
        <dbReference type="EMBL" id="SEA69895.1"/>
    </source>
</evidence>
<evidence type="ECO:0000256" key="1">
    <source>
        <dbReference type="SAM" id="SignalP"/>
    </source>
</evidence>
<evidence type="ECO:0000313" key="4">
    <source>
        <dbReference type="Proteomes" id="UP000183040"/>
    </source>
</evidence>
<dbReference type="PROSITE" id="PS51257">
    <property type="entry name" value="PROKAR_LIPOPROTEIN"/>
    <property type="match status" value="1"/>
</dbReference>
<dbReference type="Proteomes" id="UP000183040">
    <property type="component" value="Unassembled WGS sequence"/>
</dbReference>
<dbReference type="InterPro" id="IPR032320">
    <property type="entry name" value="GH18_BT1044-like"/>
</dbReference>
<evidence type="ECO:0000313" key="3">
    <source>
        <dbReference type="EMBL" id="SFM26157.1"/>
    </source>
</evidence>
<reference evidence="4 5" key="1">
    <citation type="submission" date="2016-10" db="EMBL/GenBank/DDBJ databases">
        <authorList>
            <person name="de Groot N.N."/>
        </authorList>
    </citation>
    <scope>NUCLEOTIDE SEQUENCE [LARGE SCALE GENOMIC DNA]</scope>
    <source>
        <strain evidence="3 5">NLAE-zl-C202</strain>
        <strain evidence="2 4">NLAE-zl-G339</strain>
    </source>
</reference>
<dbReference type="Pfam" id="PF16141">
    <property type="entry name" value="GH18_BT1044-like"/>
    <property type="match status" value="1"/>
</dbReference>
<feature type="chain" id="PRO_5014251314" evidence="1">
    <location>
        <begin position="20"/>
        <end position="300"/>
    </location>
</feature>
<evidence type="ECO:0000313" key="5">
    <source>
        <dbReference type="Proteomes" id="UP000183766"/>
    </source>
</evidence>
<dbReference type="GO" id="GO:0016787">
    <property type="term" value="F:hydrolase activity"/>
    <property type="evidence" value="ECO:0007669"/>
    <property type="project" value="UniProtKB-KW"/>
</dbReference>
<dbReference type="Proteomes" id="UP000183766">
    <property type="component" value="Unassembled WGS sequence"/>
</dbReference>
<dbReference type="RefSeq" id="WP_055235747.1">
    <property type="nucleotide sequence ID" value="NZ_FNRP01000011.1"/>
</dbReference>